<comment type="caution">
    <text evidence="2">The sequence shown here is derived from an EMBL/GenBank/DDBJ whole genome shotgun (WGS) entry which is preliminary data.</text>
</comment>
<dbReference type="PANTHER" id="PTHR38166:SF1">
    <property type="entry name" value="C2H2-TYPE DOMAIN-CONTAINING PROTEIN"/>
    <property type="match status" value="1"/>
</dbReference>
<feature type="region of interest" description="Disordered" evidence="1">
    <location>
        <begin position="339"/>
        <end position="371"/>
    </location>
</feature>
<feature type="region of interest" description="Disordered" evidence="1">
    <location>
        <begin position="225"/>
        <end position="271"/>
    </location>
</feature>
<feature type="region of interest" description="Disordered" evidence="1">
    <location>
        <begin position="485"/>
        <end position="586"/>
    </location>
</feature>
<dbReference type="Proteomes" id="UP000777438">
    <property type="component" value="Unassembled WGS sequence"/>
</dbReference>
<dbReference type="OrthoDB" id="4161727at2759"/>
<dbReference type="EMBL" id="JAGPYM010000033">
    <property type="protein sequence ID" value="KAH6876749.1"/>
    <property type="molecule type" value="Genomic_DNA"/>
</dbReference>
<reference evidence="2 3" key="1">
    <citation type="journal article" date="2021" name="Nat. Commun.">
        <title>Genetic determinants of endophytism in the Arabidopsis root mycobiome.</title>
        <authorList>
            <person name="Mesny F."/>
            <person name="Miyauchi S."/>
            <person name="Thiergart T."/>
            <person name="Pickel B."/>
            <person name="Atanasova L."/>
            <person name="Karlsson M."/>
            <person name="Huettel B."/>
            <person name="Barry K.W."/>
            <person name="Haridas S."/>
            <person name="Chen C."/>
            <person name="Bauer D."/>
            <person name="Andreopoulos W."/>
            <person name="Pangilinan J."/>
            <person name="LaButti K."/>
            <person name="Riley R."/>
            <person name="Lipzen A."/>
            <person name="Clum A."/>
            <person name="Drula E."/>
            <person name="Henrissat B."/>
            <person name="Kohler A."/>
            <person name="Grigoriev I.V."/>
            <person name="Martin F.M."/>
            <person name="Hacquard S."/>
        </authorList>
    </citation>
    <scope>NUCLEOTIDE SEQUENCE [LARGE SCALE GENOMIC DNA]</scope>
    <source>
        <strain evidence="2 3">MPI-CAGE-CH-0241</strain>
    </source>
</reference>
<feature type="compositionally biased region" description="Polar residues" evidence="1">
    <location>
        <begin position="14"/>
        <end position="32"/>
    </location>
</feature>
<feature type="region of interest" description="Disordered" evidence="1">
    <location>
        <begin position="628"/>
        <end position="690"/>
    </location>
</feature>
<sequence>MGDSNHVGRARRASQCSQPELSQGNAPLLQSSSLRERLKDKGRHLLNRLKAPSTPGLFRPRARDLPFRRWMSDPLKQTMAGFLGQTVSRPTTEYAYPYDAVESTPSNDSPPEFPATNVVQGLVERHQSSPEPEPKHTWIVGSHSASSSILSVDAENHTGNTQDHHQWPDRLNGCATLMKSVATWDPEDSLTLEETSLPELGGDLTGVGSQYDVTRKPASQLLVATNGSDKLGPTNTVGDIHSQEPDADGDKPNTLQSSNYPPTPKRWSTGSAPQVAWDDLLTDNSSDLTLPRRDSIFSSNTRPSSIISSTTSIFDIISSGNSTKESSIGWPYPQYTPRESFGRKVPSSPPSLNISRGSPSRRRSQDMKELALPATPDLDQGTRRYTRRTYPPANMSVQQQSTQSQIVASATAPYSFTPWLIPEDHSMSDGVTLAGCITQQHRLNKTAGSLPVEAKGKELSSHVGIESDKENSKTAGRAALSTIHERHSDAGCSNTAANSMHHRSSSDHIDNGHLSPSPHSNRDVETFPVTETITDLGSPYSMDPVDESQTPTTSVTGQLASEALDQSEMSDADESMSDASDETDESLHEAFAASSLGPVLIAVAITLKYQITSLVIARVLAWMRSCPSGHDDSGGSQDTGFGFWSGDSSTGRGGGGKKRGFDRGNYGFDGGDGDDQGKRRKTETTVPDPNTSRLLPVLACPFSKGHPEKKWPKCQKGWPTVHRVKGHIYRNHKLPIHCERCFAKFETEEERKEHGRSDIPCKVLRPPPEMLGVDAATNEKLKSRRGIQNATEEKRWERMYKILFPNVQDIPSPYVDIQTIGDGMTPEIRSQYHFLLQRELPDRIISQVNSHVRNAPEYQHHAGFQRSLSTIIHRAVWDAFEDILPTSLPRREQLETPSDTISEVLPSMQHRQMPATSYSLQPAEPANALMVEDLSQDSPISTTTRGQEQILSSTSTSDVFAALENSSTQWLQHPNPAHELHAQMDTLEDESMGHGLEPSVDPLSVFNFDFGHVNFSVK</sequence>
<proteinExistence type="predicted"/>
<evidence type="ECO:0000256" key="1">
    <source>
        <dbReference type="SAM" id="MobiDB-lite"/>
    </source>
</evidence>
<protein>
    <recommendedName>
        <fullName evidence="4">C2H2-type domain-containing protein</fullName>
    </recommendedName>
</protein>
<evidence type="ECO:0000313" key="2">
    <source>
        <dbReference type="EMBL" id="KAH6876749.1"/>
    </source>
</evidence>
<dbReference type="AlphaFoldDB" id="A0A9P9AGK2"/>
<name>A0A9P9AGK2_9HYPO</name>
<feature type="compositionally biased region" description="Basic and acidic residues" evidence="1">
    <location>
        <begin position="241"/>
        <end position="251"/>
    </location>
</feature>
<organism evidence="2 3">
    <name type="scientific">Thelonectria olida</name>
    <dbReference type="NCBI Taxonomy" id="1576542"/>
    <lineage>
        <taxon>Eukaryota</taxon>
        <taxon>Fungi</taxon>
        <taxon>Dikarya</taxon>
        <taxon>Ascomycota</taxon>
        <taxon>Pezizomycotina</taxon>
        <taxon>Sordariomycetes</taxon>
        <taxon>Hypocreomycetidae</taxon>
        <taxon>Hypocreales</taxon>
        <taxon>Nectriaceae</taxon>
        <taxon>Thelonectria</taxon>
    </lineage>
</organism>
<evidence type="ECO:0000313" key="3">
    <source>
        <dbReference type="Proteomes" id="UP000777438"/>
    </source>
</evidence>
<feature type="compositionally biased region" description="Polar residues" evidence="1">
    <location>
        <begin position="547"/>
        <end position="559"/>
    </location>
</feature>
<accession>A0A9P9AGK2</accession>
<feature type="region of interest" description="Disordered" evidence="1">
    <location>
        <begin position="1"/>
        <end position="32"/>
    </location>
</feature>
<dbReference type="PANTHER" id="PTHR38166">
    <property type="entry name" value="C2H2-TYPE DOMAIN-CONTAINING PROTEIN-RELATED"/>
    <property type="match status" value="1"/>
</dbReference>
<evidence type="ECO:0008006" key="4">
    <source>
        <dbReference type="Google" id="ProtNLM"/>
    </source>
</evidence>
<feature type="compositionally biased region" description="Polar residues" evidence="1">
    <location>
        <begin position="253"/>
        <end position="271"/>
    </location>
</feature>
<keyword evidence="3" id="KW-1185">Reference proteome</keyword>
<gene>
    <name evidence="2" type="ORF">B0T10DRAFT_497633</name>
</gene>
<feature type="compositionally biased region" description="Acidic residues" evidence="1">
    <location>
        <begin position="568"/>
        <end position="584"/>
    </location>
</feature>
<feature type="compositionally biased region" description="Polar residues" evidence="1">
    <location>
        <begin position="225"/>
        <end position="237"/>
    </location>
</feature>